<reference evidence="2" key="1">
    <citation type="journal article" date="2019" name="Int. J. Syst. Evol. Microbiol.">
        <title>The Global Catalogue of Microorganisms (GCM) 10K type strain sequencing project: providing services to taxonomists for standard genome sequencing and annotation.</title>
        <authorList>
            <consortium name="The Broad Institute Genomics Platform"/>
            <consortium name="The Broad Institute Genome Sequencing Center for Infectious Disease"/>
            <person name="Wu L."/>
            <person name="Ma J."/>
        </authorList>
    </citation>
    <scope>NUCLEOTIDE SEQUENCE [LARGE SCALE GENOMIC DNA]</scope>
    <source>
        <strain evidence="2">KCTC 42498</strain>
    </source>
</reference>
<gene>
    <name evidence="1" type="ORF">ACFSRY_01165</name>
</gene>
<dbReference type="RefSeq" id="WP_377502566.1">
    <property type="nucleotide sequence ID" value="NZ_JBHULU010000002.1"/>
</dbReference>
<dbReference type="Gene3D" id="1.10.472.60">
    <property type="entry name" value="putative protein disulfide isomerase domain"/>
    <property type="match status" value="1"/>
</dbReference>
<dbReference type="PANTHER" id="PTHR13887">
    <property type="entry name" value="GLUTATHIONE S-TRANSFERASE KAPPA"/>
    <property type="match status" value="1"/>
</dbReference>
<dbReference type="CDD" id="cd03025">
    <property type="entry name" value="DsbA_FrnE_like"/>
    <property type="match status" value="1"/>
</dbReference>
<keyword evidence="2" id="KW-1185">Reference proteome</keyword>
<dbReference type="InterPro" id="IPR036249">
    <property type="entry name" value="Thioredoxin-like_sf"/>
</dbReference>
<name>A0ABW5IGD4_9BACT</name>
<evidence type="ECO:0000313" key="1">
    <source>
        <dbReference type="EMBL" id="MFD2512460.1"/>
    </source>
</evidence>
<dbReference type="PANTHER" id="PTHR13887:SF54">
    <property type="entry name" value="DSBA FAMILY PROTEIN"/>
    <property type="match status" value="1"/>
</dbReference>
<organism evidence="1 2">
    <name type="scientific">Pontibacter locisalis</name>
    <dbReference type="NCBI Taxonomy" id="1719035"/>
    <lineage>
        <taxon>Bacteria</taxon>
        <taxon>Pseudomonadati</taxon>
        <taxon>Bacteroidota</taxon>
        <taxon>Cytophagia</taxon>
        <taxon>Cytophagales</taxon>
        <taxon>Hymenobacteraceae</taxon>
        <taxon>Pontibacter</taxon>
    </lineage>
</organism>
<comment type="caution">
    <text evidence="1">The sequence shown here is derived from an EMBL/GenBank/DDBJ whole genome shotgun (WGS) entry which is preliminary data.</text>
</comment>
<dbReference type="Gene3D" id="3.40.30.10">
    <property type="entry name" value="Glutaredoxin"/>
    <property type="match status" value="1"/>
</dbReference>
<accession>A0ABW5IGD4</accession>
<evidence type="ECO:0000313" key="2">
    <source>
        <dbReference type="Proteomes" id="UP001597544"/>
    </source>
</evidence>
<dbReference type="EMBL" id="JBHULU010000002">
    <property type="protein sequence ID" value="MFD2512460.1"/>
    <property type="molecule type" value="Genomic_DNA"/>
</dbReference>
<sequence>MTEKGNKLKNIVEQEAGSVEVEYFTDPLCCWSWAMEPQWRRLRFEYKGRIKWRYRMGGLIPNWENFNDPMNSVARPLQMGPLWMEAKHVSGMPIQDRVWYENPPASSYPACIAVKAAEQQSPIAAENYLRRVREAVMLHGQNIAERDVLLQTGIKLAEALPGVFDAEAFREALGGEEAHKAFKKDLVQVRLHGISRFPTLTMRQEGEEKGVMIVGYRPYEALEQALLQVAPGLEPIQHTTDEIEYRRYWGSATEREVSEALRQERAESRKPE</sequence>
<proteinExistence type="predicted"/>
<dbReference type="SUPFAM" id="SSF52833">
    <property type="entry name" value="Thioredoxin-like"/>
    <property type="match status" value="1"/>
</dbReference>
<protein>
    <submittedName>
        <fullName evidence="1">DsbA family protein</fullName>
    </submittedName>
</protein>
<dbReference type="Pfam" id="PF13743">
    <property type="entry name" value="Thioredoxin_5"/>
    <property type="match status" value="1"/>
</dbReference>
<dbReference type="Proteomes" id="UP001597544">
    <property type="component" value="Unassembled WGS sequence"/>
</dbReference>